<dbReference type="SUPFAM" id="SSF118116">
    <property type="entry name" value="DNA mismatch repair protein MutL"/>
    <property type="match status" value="1"/>
</dbReference>
<dbReference type="InterPro" id="IPR014721">
    <property type="entry name" value="Ribsml_uS5_D2-typ_fold_subgr"/>
</dbReference>
<dbReference type="InterPro" id="IPR042120">
    <property type="entry name" value="MutL_C_dimsub"/>
</dbReference>
<dbReference type="AlphaFoldDB" id="A0A7C3YSG6"/>
<comment type="function">
    <text evidence="4">This protein is involved in the repair of mismatches in DNA. It is required for dam-dependent methyl-directed DNA mismatch repair. May act as a 'molecular matchmaker', a protein that promotes the formation of a stable complex between two or more DNA-binding proteins in an ATP-dependent manner without itself being part of a final effector complex.</text>
</comment>
<keyword evidence="2 4" id="KW-0227">DNA damage</keyword>
<gene>
    <name evidence="4 7" type="primary">mutL</name>
    <name evidence="7" type="ORF">ENX07_03265</name>
</gene>
<dbReference type="PANTHER" id="PTHR10073">
    <property type="entry name" value="DNA MISMATCH REPAIR PROTEIN MLH, PMS, MUTL"/>
    <property type="match status" value="1"/>
</dbReference>
<dbReference type="NCBIfam" id="TIGR00585">
    <property type="entry name" value="mutl"/>
    <property type="match status" value="1"/>
</dbReference>
<dbReference type="InterPro" id="IPR014762">
    <property type="entry name" value="DNA_mismatch_repair_CS"/>
</dbReference>
<dbReference type="EMBL" id="DTMQ01000018">
    <property type="protein sequence ID" value="HGE99073.1"/>
    <property type="molecule type" value="Genomic_DNA"/>
</dbReference>
<dbReference type="PANTHER" id="PTHR10073:SF12">
    <property type="entry name" value="DNA MISMATCH REPAIR PROTEIN MLH1"/>
    <property type="match status" value="1"/>
</dbReference>
<proteinExistence type="inferred from homology"/>
<dbReference type="InterPro" id="IPR042121">
    <property type="entry name" value="MutL_C_regsub"/>
</dbReference>
<evidence type="ECO:0000259" key="6">
    <source>
        <dbReference type="SMART" id="SM01340"/>
    </source>
</evidence>
<dbReference type="Gene3D" id="3.30.1540.20">
    <property type="entry name" value="MutL, C-terminal domain, dimerisation subdomain"/>
    <property type="match status" value="1"/>
</dbReference>
<dbReference type="SMART" id="SM01340">
    <property type="entry name" value="DNA_mis_repair"/>
    <property type="match status" value="1"/>
</dbReference>
<dbReference type="GO" id="GO:0005524">
    <property type="term" value="F:ATP binding"/>
    <property type="evidence" value="ECO:0007669"/>
    <property type="project" value="InterPro"/>
</dbReference>
<evidence type="ECO:0000256" key="4">
    <source>
        <dbReference type="HAMAP-Rule" id="MF_00149"/>
    </source>
</evidence>
<dbReference type="SUPFAM" id="SSF55874">
    <property type="entry name" value="ATPase domain of HSP90 chaperone/DNA topoisomerase II/histidine kinase"/>
    <property type="match status" value="1"/>
</dbReference>
<evidence type="ECO:0000259" key="5">
    <source>
        <dbReference type="SMART" id="SM00853"/>
    </source>
</evidence>
<dbReference type="SMART" id="SM00853">
    <property type="entry name" value="MutL_C"/>
    <property type="match status" value="1"/>
</dbReference>
<dbReference type="GO" id="GO:0030983">
    <property type="term" value="F:mismatched DNA binding"/>
    <property type="evidence" value="ECO:0007669"/>
    <property type="project" value="InterPro"/>
</dbReference>
<name>A0A7C3YSG6_UNCW3</name>
<dbReference type="HAMAP" id="MF_00149">
    <property type="entry name" value="DNA_mis_repair"/>
    <property type="match status" value="1"/>
</dbReference>
<dbReference type="Gene3D" id="3.30.230.10">
    <property type="match status" value="1"/>
</dbReference>
<dbReference type="SUPFAM" id="SSF54211">
    <property type="entry name" value="Ribosomal protein S5 domain 2-like"/>
    <property type="match status" value="1"/>
</dbReference>
<dbReference type="InterPro" id="IPR014790">
    <property type="entry name" value="MutL_C"/>
</dbReference>
<dbReference type="Gene3D" id="3.30.1370.100">
    <property type="entry name" value="MutL, C-terminal domain, regulatory subdomain"/>
    <property type="match status" value="1"/>
</dbReference>
<dbReference type="InterPro" id="IPR020667">
    <property type="entry name" value="DNA_mismatch_repair_MutL"/>
</dbReference>
<dbReference type="GO" id="GO:0016887">
    <property type="term" value="F:ATP hydrolysis activity"/>
    <property type="evidence" value="ECO:0007669"/>
    <property type="project" value="InterPro"/>
</dbReference>
<dbReference type="InterPro" id="IPR020568">
    <property type="entry name" value="Ribosomal_Su5_D2-typ_SF"/>
</dbReference>
<dbReference type="GO" id="GO:0140664">
    <property type="term" value="F:ATP-dependent DNA damage sensor activity"/>
    <property type="evidence" value="ECO:0007669"/>
    <property type="project" value="InterPro"/>
</dbReference>
<dbReference type="InterPro" id="IPR038973">
    <property type="entry name" value="MutL/Mlh/Pms-like"/>
</dbReference>
<sequence>MRIKPLPEETIKKIAAGEVILRPASVVKELIENSIDAQARRIEIELKGGGKNLIRVIDDGIGMSRDDCRLAISRYTTSKIERIEDLSSLKTFGFRGEALASIASVSRLKIETNDREDSPGTYLFADGGEIKEIKEIARKVGTTITVSELFFNLPVRRGFLKSENYELRLIIDQIKNYALVFPEVSFSLKNDDKVLFTWPRANTVKDRLISLLERRVFDSLIEFHFENPLLSLSGFISRPEEAKTVYEIQAIYFNRRPVKNRTVSKAIMEGYGGTLRGMNPNYLIFLTTAPENLDCNIHPTKLEVRFADEKFLFDFLSEAIRKTLGIQKKEELAFDDFLYQGEIISEEKPSTFWQLHNSYIFAAVKGGYCIIDQHAASERIIYEEVLQFERKPTPQPLLFPMILELPPEVFLVYEEIKETLSSLGIETKVFGEKTIVVEAVSPNARFSEGDLKELLSELSKMEKSVRSHREEIAKVIACHGAIKAGERLSQEAMERLINRLFACETPYFCPHGRPVIIKFNLNELEKKFGRI</sequence>
<dbReference type="CDD" id="cd00782">
    <property type="entry name" value="MutL_Trans"/>
    <property type="match status" value="1"/>
</dbReference>
<keyword evidence="7" id="KW-0378">Hydrolase</keyword>
<evidence type="ECO:0000313" key="7">
    <source>
        <dbReference type="EMBL" id="HGE99073.1"/>
    </source>
</evidence>
<dbReference type="Gene3D" id="3.30.565.10">
    <property type="entry name" value="Histidine kinase-like ATPase, C-terminal domain"/>
    <property type="match status" value="1"/>
</dbReference>
<comment type="caution">
    <text evidence="7">The sequence shown here is derived from an EMBL/GenBank/DDBJ whole genome shotgun (WGS) entry which is preliminary data.</text>
</comment>
<feature type="domain" description="DNA mismatch repair protein S5" evidence="6">
    <location>
        <begin position="208"/>
        <end position="325"/>
    </location>
</feature>
<dbReference type="GO" id="GO:0006298">
    <property type="term" value="P:mismatch repair"/>
    <property type="evidence" value="ECO:0007669"/>
    <property type="project" value="UniProtKB-UniRule"/>
</dbReference>
<feature type="domain" description="MutL C-terminal dimerisation" evidence="5">
    <location>
        <begin position="351"/>
        <end position="488"/>
    </location>
</feature>
<dbReference type="FunFam" id="3.30.565.10:FF:000003">
    <property type="entry name" value="DNA mismatch repair endonuclease MutL"/>
    <property type="match status" value="1"/>
</dbReference>
<dbReference type="InterPro" id="IPR013507">
    <property type="entry name" value="DNA_mismatch_S5_2-like"/>
</dbReference>
<keyword evidence="3 4" id="KW-0234">DNA repair</keyword>
<dbReference type="InterPro" id="IPR037198">
    <property type="entry name" value="MutL_C_sf"/>
</dbReference>
<protein>
    <recommendedName>
        <fullName evidence="4">DNA mismatch repair protein MutL</fullName>
    </recommendedName>
</protein>
<dbReference type="InterPro" id="IPR002099">
    <property type="entry name" value="MutL/Mlh/PMS"/>
</dbReference>
<comment type="similarity">
    <text evidence="1 4">Belongs to the DNA mismatch repair MutL/HexB family.</text>
</comment>
<dbReference type="GO" id="GO:0032300">
    <property type="term" value="C:mismatch repair complex"/>
    <property type="evidence" value="ECO:0007669"/>
    <property type="project" value="InterPro"/>
</dbReference>
<dbReference type="PROSITE" id="PS00058">
    <property type="entry name" value="DNA_MISMATCH_REPAIR_1"/>
    <property type="match status" value="1"/>
</dbReference>
<reference evidence="7" key="1">
    <citation type="journal article" date="2020" name="mSystems">
        <title>Genome- and Community-Level Interaction Insights into Carbon Utilization and Element Cycling Functions of Hydrothermarchaeota in Hydrothermal Sediment.</title>
        <authorList>
            <person name="Zhou Z."/>
            <person name="Liu Y."/>
            <person name="Xu W."/>
            <person name="Pan J."/>
            <person name="Luo Z.H."/>
            <person name="Li M."/>
        </authorList>
    </citation>
    <scope>NUCLEOTIDE SEQUENCE [LARGE SCALE GENOMIC DNA]</scope>
    <source>
        <strain evidence="7">SpSt-906</strain>
    </source>
</reference>
<dbReference type="Pfam" id="PF08676">
    <property type="entry name" value="MutL_C"/>
    <property type="match status" value="1"/>
</dbReference>
<dbReference type="CDD" id="cd16926">
    <property type="entry name" value="HATPase_MutL-MLH-PMS-like"/>
    <property type="match status" value="1"/>
</dbReference>
<accession>A0A7C3YSG6</accession>
<dbReference type="Pfam" id="PF01119">
    <property type="entry name" value="DNA_mis_repair"/>
    <property type="match status" value="1"/>
</dbReference>
<dbReference type="GO" id="GO:0004519">
    <property type="term" value="F:endonuclease activity"/>
    <property type="evidence" value="ECO:0007669"/>
    <property type="project" value="UniProtKB-KW"/>
</dbReference>
<dbReference type="InterPro" id="IPR036890">
    <property type="entry name" value="HATPase_C_sf"/>
</dbReference>
<evidence type="ECO:0000256" key="2">
    <source>
        <dbReference type="ARBA" id="ARBA00022763"/>
    </source>
</evidence>
<keyword evidence="7" id="KW-0255">Endonuclease</keyword>
<evidence type="ECO:0000256" key="3">
    <source>
        <dbReference type="ARBA" id="ARBA00023204"/>
    </source>
</evidence>
<organism evidence="7">
    <name type="scientific">candidate division WOR-3 bacterium</name>
    <dbReference type="NCBI Taxonomy" id="2052148"/>
    <lineage>
        <taxon>Bacteria</taxon>
        <taxon>Bacteria division WOR-3</taxon>
    </lineage>
</organism>
<keyword evidence="7" id="KW-0540">Nuclease</keyword>
<evidence type="ECO:0000256" key="1">
    <source>
        <dbReference type="ARBA" id="ARBA00006082"/>
    </source>
</evidence>
<dbReference type="Pfam" id="PF13589">
    <property type="entry name" value="HATPase_c_3"/>
    <property type="match status" value="1"/>
</dbReference>